<keyword evidence="2" id="KW-1185">Reference proteome</keyword>
<accession>A0A838ZHP8</accession>
<reference evidence="1 2" key="1">
    <citation type="submission" date="2020-07" db="EMBL/GenBank/DDBJ databases">
        <title>Moheibacter lacus sp. nov., a member of the family Flavobacteriaceae isolated from freshwater lake sediment.</title>
        <authorList>
            <person name="Liu Y."/>
        </authorList>
    </citation>
    <scope>NUCLEOTIDE SEQUENCE [LARGE SCALE GENOMIC DNA]</scope>
    <source>
        <strain evidence="1 2">BDHS18</strain>
    </source>
</reference>
<sequence length="104" mass="11556">MTLELSNLLAEIKTATSDILDKDLSKVRGFSKRQLKAIGVQTLLIKEGVDSGEISGELQTFFEESLKNMVTNFVNTLKGITAVILEKVWNAVVEILWKTIGFLI</sequence>
<dbReference type="Proteomes" id="UP000552241">
    <property type="component" value="Unassembled WGS sequence"/>
</dbReference>
<proteinExistence type="predicted"/>
<name>A0A838ZHP8_9FLAO</name>
<comment type="caution">
    <text evidence="1">The sequence shown here is derived from an EMBL/GenBank/DDBJ whole genome shotgun (WGS) entry which is preliminary data.</text>
</comment>
<protein>
    <submittedName>
        <fullName evidence="1">Uncharacterized protein</fullName>
    </submittedName>
</protein>
<evidence type="ECO:0000313" key="1">
    <source>
        <dbReference type="EMBL" id="MBA5628778.1"/>
    </source>
</evidence>
<dbReference type="AlphaFoldDB" id="A0A838ZHP8"/>
<organism evidence="1 2">
    <name type="scientific">Moheibacter lacus</name>
    <dbReference type="NCBI Taxonomy" id="2745851"/>
    <lineage>
        <taxon>Bacteria</taxon>
        <taxon>Pseudomonadati</taxon>
        <taxon>Bacteroidota</taxon>
        <taxon>Flavobacteriia</taxon>
        <taxon>Flavobacteriales</taxon>
        <taxon>Weeksellaceae</taxon>
        <taxon>Moheibacter</taxon>
    </lineage>
</organism>
<dbReference type="RefSeq" id="WP_182042364.1">
    <property type="nucleotide sequence ID" value="NZ_JACDZE010000001.1"/>
</dbReference>
<dbReference type="EMBL" id="JACDZE010000001">
    <property type="protein sequence ID" value="MBA5628778.1"/>
    <property type="molecule type" value="Genomic_DNA"/>
</dbReference>
<gene>
    <name evidence="1" type="ORF">HU137_03215</name>
</gene>
<evidence type="ECO:0000313" key="2">
    <source>
        <dbReference type="Proteomes" id="UP000552241"/>
    </source>
</evidence>